<dbReference type="SUPFAM" id="SSF109604">
    <property type="entry name" value="HD-domain/PDEase-like"/>
    <property type="match status" value="1"/>
</dbReference>
<name>A0A6J5L775_9CAUD</name>
<reference evidence="1" key="1">
    <citation type="submission" date="2020-04" db="EMBL/GenBank/DDBJ databases">
        <authorList>
            <person name="Chiriac C."/>
            <person name="Salcher M."/>
            <person name="Ghai R."/>
            <person name="Kavagutti S V."/>
        </authorList>
    </citation>
    <scope>NUCLEOTIDE SEQUENCE</scope>
</reference>
<sequence>MRKGEMLSRAIMIATQAHYGQYDRGGNPYIIHPLTVMHNVGKVSEEIQAIAVLHDVIEDAAGKTIYMDGKAAEISFKLLHEQGMSTRVIEAVKALTKMPGQSYEEYQQSVLENKDAMLVKIQDLKTNSDLSRLKSKSASIAEKDKRRVAKYMAFYSLIDAKLSQQQTKVGDCVL</sequence>
<proteinExistence type="predicted"/>
<evidence type="ECO:0008006" key="2">
    <source>
        <dbReference type="Google" id="ProtNLM"/>
    </source>
</evidence>
<dbReference type="Gene3D" id="1.10.3210.10">
    <property type="entry name" value="Hypothetical protein af1432"/>
    <property type="match status" value="1"/>
</dbReference>
<protein>
    <recommendedName>
        <fullName evidence="2">HD/PDEase domain containing protein</fullName>
    </recommendedName>
</protein>
<organism evidence="1">
    <name type="scientific">uncultured Caudovirales phage</name>
    <dbReference type="NCBI Taxonomy" id="2100421"/>
    <lineage>
        <taxon>Viruses</taxon>
        <taxon>Duplodnaviria</taxon>
        <taxon>Heunggongvirae</taxon>
        <taxon>Uroviricota</taxon>
        <taxon>Caudoviricetes</taxon>
        <taxon>Peduoviridae</taxon>
        <taxon>Maltschvirus</taxon>
        <taxon>Maltschvirus maltsch</taxon>
    </lineage>
</organism>
<gene>
    <name evidence="1" type="ORF">UFOVP116_355</name>
</gene>
<dbReference type="EMBL" id="LR796237">
    <property type="protein sequence ID" value="CAB4130271.1"/>
    <property type="molecule type" value="Genomic_DNA"/>
</dbReference>
<accession>A0A6J5L775</accession>
<evidence type="ECO:0000313" key="1">
    <source>
        <dbReference type="EMBL" id="CAB4130271.1"/>
    </source>
</evidence>